<dbReference type="Proteomes" id="UP000735302">
    <property type="component" value="Unassembled WGS sequence"/>
</dbReference>
<dbReference type="AlphaFoldDB" id="A0AAV4DA06"/>
<dbReference type="EMBL" id="BLXT01007646">
    <property type="protein sequence ID" value="GFO41006.1"/>
    <property type="molecule type" value="Genomic_DNA"/>
</dbReference>
<proteinExistence type="predicted"/>
<name>A0AAV4DA06_9GAST</name>
<protein>
    <submittedName>
        <fullName evidence="1">Uncharacterized protein</fullName>
    </submittedName>
</protein>
<keyword evidence="2" id="KW-1185">Reference proteome</keyword>
<reference evidence="1 2" key="1">
    <citation type="journal article" date="2021" name="Elife">
        <title>Chloroplast acquisition without the gene transfer in kleptoplastic sea slugs, Plakobranchus ocellatus.</title>
        <authorList>
            <person name="Maeda T."/>
            <person name="Takahashi S."/>
            <person name="Yoshida T."/>
            <person name="Shimamura S."/>
            <person name="Takaki Y."/>
            <person name="Nagai Y."/>
            <person name="Toyoda A."/>
            <person name="Suzuki Y."/>
            <person name="Arimoto A."/>
            <person name="Ishii H."/>
            <person name="Satoh N."/>
            <person name="Nishiyama T."/>
            <person name="Hasebe M."/>
            <person name="Maruyama T."/>
            <person name="Minagawa J."/>
            <person name="Obokata J."/>
            <person name="Shigenobu S."/>
        </authorList>
    </citation>
    <scope>NUCLEOTIDE SEQUENCE [LARGE SCALE GENOMIC DNA]</scope>
</reference>
<sequence length="83" mass="9414">MRQQNDVIKPKDVIASNTIDTIRSSWVRRRTIRYDHHHKSVHHLLGVAAAGGDGERLRLAFCEAGDFESESVFRCRGHSLPFG</sequence>
<comment type="caution">
    <text evidence="1">The sequence shown here is derived from an EMBL/GenBank/DDBJ whole genome shotgun (WGS) entry which is preliminary data.</text>
</comment>
<organism evidence="1 2">
    <name type="scientific">Plakobranchus ocellatus</name>
    <dbReference type="NCBI Taxonomy" id="259542"/>
    <lineage>
        <taxon>Eukaryota</taxon>
        <taxon>Metazoa</taxon>
        <taxon>Spiralia</taxon>
        <taxon>Lophotrochozoa</taxon>
        <taxon>Mollusca</taxon>
        <taxon>Gastropoda</taxon>
        <taxon>Heterobranchia</taxon>
        <taxon>Euthyneura</taxon>
        <taxon>Panpulmonata</taxon>
        <taxon>Sacoglossa</taxon>
        <taxon>Placobranchoidea</taxon>
        <taxon>Plakobranchidae</taxon>
        <taxon>Plakobranchus</taxon>
    </lineage>
</organism>
<evidence type="ECO:0000313" key="2">
    <source>
        <dbReference type="Proteomes" id="UP000735302"/>
    </source>
</evidence>
<accession>A0AAV4DA06</accession>
<gene>
    <name evidence="1" type="ORF">PoB_006751100</name>
</gene>
<evidence type="ECO:0000313" key="1">
    <source>
        <dbReference type="EMBL" id="GFO41006.1"/>
    </source>
</evidence>